<dbReference type="GO" id="GO:0000271">
    <property type="term" value="P:polysaccharide biosynthetic process"/>
    <property type="evidence" value="ECO:0007669"/>
    <property type="project" value="TreeGrafter"/>
</dbReference>
<feature type="transmembrane region" description="Helical" evidence="1">
    <location>
        <begin position="251"/>
        <end position="274"/>
    </location>
</feature>
<keyword evidence="1" id="KW-0472">Membrane</keyword>
<feature type="transmembrane region" description="Helical" evidence="1">
    <location>
        <begin position="37"/>
        <end position="63"/>
    </location>
</feature>
<feature type="transmembrane region" description="Helical" evidence="1">
    <location>
        <begin position="225"/>
        <end position="245"/>
    </location>
</feature>
<comment type="caution">
    <text evidence="3">The sequence shown here is derived from an EMBL/GenBank/DDBJ whole genome shotgun (WGS) entry which is preliminary data.</text>
</comment>
<feature type="transmembrane region" description="Helical" evidence="1">
    <location>
        <begin position="84"/>
        <end position="103"/>
    </location>
</feature>
<feature type="transmembrane region" description="Helical" evidence="1">
    <location>
        <begin position="130"/>
        <end position="151"/>
    </location>
</feature>
<dbReference type="PANTHER" id="PTHR23028:SF53">
    <property type="entry name" value="ACYL_TRANSF_3 DOMAIN-CONTAINING PROTEIN"/>
    <property type="match status" value="1"/>
</dbReference>
<dbReference type="EMBL" id="JACIDS010000005">
    <property type="protein sequence ID" value="MBB3933004.1"/>
    <property type="molecule type" value="Genomic_DNA"/>
</dbReference>
<keyword evidence="1" id="KW-1133">Transmembrane helix</keyword>
<dbReference type="GO" id="GO:0016020">
    <property type="term" value="C:membrane"/>
    <property type="evidence" value="ECO:0007669"/>
    <property type="project" value="TreeGrafter"/>
</dbReference>
<feature type="transmembrane region" description="Helical" evidence="1">
    <location>
        <begin position="194"/>
        <end position="213"/>
    </location>
</feature>
<dbReference type="InterPro" id="IPR050879">
    <property type="entry name" value="Acyltransferase_3"/>
</dbReference>
<feature type="transmembrane region" description="Helical" evidence="1">
    <location>
        <begin position="163"/>
        <end position="182"/>
    </location>
</feature>
<feature type="transmembrane region" description="Helical" evidence="1">
    <location>
        <begin position="319"/>
        <end position="341"/>
    </location>
</feature>
<dbReference type="Proteomes" id="UP000553963">
    <property type="component" value="Unassembled WGS sequence"/>
</dbReference>
<dbReference type="PANTHER" id="PTHR23028">
    <property type="entry name" value="ACETYLTRANSFERASE"/>
    <property type="match status" value="1"/>
</dbReference>
<evidence type="ECO:0000256" key="1">
    <source>
        <dbReference type="SAM" id="Phobius"/>
    </source>
</evidence>
<dbReference type="GO" id="GO:0016747">
    <property type="term" value="F:acyltransferase activity, transferring groups other than amino-acyl groups"/>
    <property type="evidence" value="ECO:0007669"/>
    <property type="project" value="InterPro"/>
</dbReference>
<dbReference type="InterPro" id="IPR002656">
    <property type="entry name" value="Acyl_transf_3_dom"/>
</dbReference>
<keyword evidence="4" id="KW-1185">Reference proteome</keyword>
<protein>
    <submittedName>
        <fullName evidence="3">Peptidoglycan/LPS O-acetylase OafA/YrhL</fullName>
    </submittedName>
</protein>
<keyword evidence="1" id="KW-0812">Transmembrane</keyword>
<evidence type="ECO:0000259" key="2">
    <source>
        <dbReference type="Pfam" id="PF01757"/>
    </source>
</evidence>
<reference evidence="3 4" key="1">
    <citation type="submission" date="2020-08" db="EMBL/GenBank/DDBJ databases">
        <title>Genomic Encyclopedia of Type Strains, Phase IV (KMG-IV): sequencing the most valuable type-strain genomes for metagenomic binning, comparative biology and taxonomic classification.</title>
        <authorList>
            <person name="Goeker M."/>
        </authorList>
    </citation>
    <scope>NUCLEOTIDE SEQUENCE [LARGE SCALE GENOMIC DNA]</scope>
    <source>
        <strain evidence="3 4">DSM 25966</strain>
    </source>
</reference>
<feature type="transmembrane region" description="Helical" evidence="1">
    <location>
        <begin position="12"/>
        <end position="31"/>
    </location>
</feature>
<accession>A0A840ATV4</accession>
<evidence type="ECO:0000313" key="3">
    <source>
        <dbReference type="EMBL" id="MBB3933004.1"/>
    </source>
</evidence>
<dbReference type="AlphaFoldDB" id="A0A840ATV4"/>
<organism evidence="3 4">
    <name type="scientific">Kaistia hirudinis</name>
    <dbReference type="NCBI Taxonomy" id="1293440"/>
    <lineage>
        <taxon>Bacteria</taxon>
        <taxon>Pseudomonadati</taxon>
        <taxon>Pseudomonadota</taxon>
        <taxon>Alphaproteobacteria</taxon>
        <taxon>Hyphomicrobiales</taxon>
        <taxon>Kaistiaceae</taxon>
        <taxon>Kaistia</taxon>
    </lineage>
</organism>
<feature type="domain" description="Acyltransferase 3" evidence="2">
    <location>
        <begin position="5"/>
        <end position="338"/>
    </location>
</feature>
<name>A0A840ATV4_9HYPH</name>
<sequence>MKRLGYLDSLRGIAAVYVLIYHAILVAQPQLVVPQWYAPFFLAGGTGVMLFFVVSAFSLCLTWPRHEKSGIPLSSYFISRFFRIAPLFYFMMIVTYIRDIFVYDAWHTPWQVFINLAFIFNFVPQQQEGFVWASWAIGVEFLFYVLFPLFYCAGATLWRRLMLVFVLGLVTVIYFSLLPYLHMDEQTRAGFTNFGLLRFLPVFGIGMVAFDVARRTHELPNARDIGGALVALSILAYAAIIAGYLPAASNIYGQGICYALLLVGLSLNPVGLYVNPLTRFYGRISYSVYLLHPPIVYALSPAYRWIYAARIGKSDAVSFWLSIGLTLAIVTPLAMLTYRFIEAPGIELGKRLIKRAQAKRGIGVASAAA</sequence>
<feature type="transmembrane region" description="Helical" evidence="1">
    <location>
        <begin position="286"/>
        <end position="307"/>
    </location>
</feature>
<evidence type="ECO:0000313" key="4">
    <source>
        <dbReference type="Proteomes" id="UP000553963"/>
    </source>
</evidence>
<gene>
    <name evidence="3" type="ORF">GGR25_004068</name>
</gene>
<dbReference type="Pfam" id="PF01757">
    <property type="entry name" value="Acyl_transf_3"/>
    <property type="match status" value="1"/>
</dbReference>
<dbReference type="RefSeq" id="WP_183400658.1">
    <property type="nucleotide sequence ID" value="NZ_JACIDS010000005.1"/>
</dbReference>
<proteinExistence type="predicted"/>